<reference evidence="7 8" key="1">
    <citation type="journal article" date="2024" name="Fungal Genet. Biol.">
        <title>The porcine skin microbiome exhibits broad fungal antagonism.</title>
        <authorList>
            <person name="De La Cruz K.F."/>
            <person name="Townsend E.C."/>
            <person name="Alex Cheong J.Z."/>
            <person name="Salamzade R."/>
            <person name="Liu A."/>
            <person name="Sandstrom S."/>
            <person name="Davila E."/>
            <person name="Huang L."/>
            <person name="Xu K.H."/>
            <person name="Wu S.Y."/>
            <person name="Meudt J.J."/>
            <person name="Shanmuganayagam D."/>
            <person name="Gibson A.L.F."/>
            <person name="Kalan L.R."/>
        </authorList>
    </citation>
    <scope>NUCLEOTIDE SEQUENCE [LARGE SCALE GENOMIC DNA]</scope>
    <source>
        <strain evidence="7 8">LK2625</strain>
    </source>
</reference>
<dbReference type="InterPro" id="IPR042216">
    <property type="entry name" value="MitoNEET_CISD"/>
</dbReference>
<evidence type="ECO:0000256" key="3">
    <source>
        <dbReference type="ARBA" id="ARBA00023004"/>
    </source>
</evidence>
<protein>
    <submittedName>
        <fullName evidence="7">CDGSH iron-sulfur domain-containing protein</fullName>
    </submittedName>
</protein>
<evidence type="ECO:0000256" key="2">
    <source>
        <dbReference type="ARBA" id="ARBA00022723"/>
    </source>
</evidence>
<keyword evidence="2" id="KW-0479">Metal-binding</keyword>
<evidence type="ECO:0000313" key="7">
    <source>
        <dbReference type="EMBL" id="MEX3594904.1"/>
    </source>
</evidence>
<dbReference type="Proteomes" id="UP001558481">
    <property type="component" value="Unassembled WGS sequence"/>
</dbReference>
<sequence length="129" mass="13950">MSADRTDDMPHPHNEGALPDRSVPRESQPLSRTQNDLRDATELSETDASAEPRPAPGSAESPVITVCTKGPLLVRGDFLMAAEPGAEPLPPERKVIALCRCGMTSIAPHCDGSHKLAKVRAFMPRKDRD</sequence>
<feature type="region of interest" description="Disordered" evidence="5">
    <location>
        <begin position="1"/>
        <end position="63"/>
    </location>
</feature>
<name>A0ABV3V2E8_9MICC</name>
<dbReference type="SMART" id="SM00704">
    <property type="entry name" value="ZnF_CDGSH"/>
    <property type="match status" value="1"/>
</dbReference>
<dbReference type="Gene3D" id="3.40.5.90">
    <property type="entry name" value="CDGSH iron-sulfur domain, mitoNEET-type"/>
    <property type="match status" value="1"/>
</dbReference>
<organism evidence="7 8">
    <name type="scientific">Kocuria carniphila</name>
    <dbReference type="NCBI Taxonomy" id="262208"/>
    <lineage>
        <taxon>Bacteria</taxon>
        <taxon>Bacillati</taxon>
        <taxon>Actinomycetota</taxon>
        <taxon>Actinomycetes</taxon>
        <taxon>Micrococcales</taxon>
        <taxon>Micrococcaceae</taxon>
        <taxon>Kocuria</taxon>
    </lineage>
</organism>
<feature type="compositionally biased region" description="Basic and acidic residues" evidence="5">
    <location>
        <begin position="1"/>
        <end position="14"/>
    </location>
</feature>
<evidence type="ECO:0000259" key="6">
    <source>
        <dbReference type="SMART" id="SM00704"/>
    </source>
</evidence>
<comment type="caution">
    <text evidence="7">The sequence shown here is derived from an EMBL/GenBank/DDBJ whole genome shotgun (WGS) entry which is preliminary data.</text>
</comment>
<proteinExistence type="predicted"/>
<feature type="domain" description="Iron-binding zinc finger CDGSH type" evidence="6">
    <location>
        <begin position="84"/>
        <end position="120"/>
    </location>
</feature>
<keyword evidence="1" id="KW-0001">2Fe-2S</keyword>
<dbReference type="InterPro" id="IPR018967">
    <property type="entry name" value="FeS-contain_CDGSH-typ"/>
</dbReference>
<evidence type="ECO:0000256" key="5">
    <source>
        <dbReference type="SAM" id="MobiDB-lite"/>
    </source>
</evidence>
<keyword evidence="4" id="KW-0411">Iron-sulfur</keyword>
<gene>
    <name evidence="7" type="ORF">VVR66_09285</name>
</gene>
<evidence type="ECO:0000256" key="4">
    <source>
        <dbReference type="ARBA" id="ARBA00023014"/>
    </source>
</evidence>
<evidence type="ECO:0000313" key="8">
    <source>
        <dbReference type="Proteomes" id="UP001558481"/>
    </source>
</evidence>
<dbReference type="RefSeq" id="WP_254049235.1">
    <property type="nucleotide sequence ID" value="NZ_JAYWLU010000009.1"/>
</dbReference>
<keyword evidence="8" id="KW-1185">Reference proteome</keyword>
<keyword evidence="3" id="KW-0408">Iron</keyword>
<dbReference type="Pfam" id="PF09360">
    <property type="entry name" value="zf-CDGSH"/>
    <property type="match status" value="1"/>
</dbReference>
<accession>A0ABV3V2E8</accession>
<evidence type="ECO:0000256" key="1">
    <source>
        <dbReference type="ARBA" id="ARBA00022714"/>
    </source>
</evidence>
<dbReference type="EMBL" id="JAYWLU010000009">
    <property type="protein sequence ID" value="MEX3594904.1"/>
    <property type="molecule type" value="Genomic_DNA"/>
</dbReference>